<comment type="caution">
    <text evidence="2">The sequence shown here is derived from an EMBL/GenBank/DDBJ whole genome shotgun (WGS) entry which is preliminary data.</text>
</comment>
<dbReference type="Proteomes" id="UP001634154">
    <property type="component" value="Unassembled WGS sequence"/>
</dbReference>
<keyword evidence="1" id="KW-0732">Signal</keyword>
<evidence type="ECO:0000313" key="2">
    <source>
        <dbReference type="EMBL" id="MFN1219726.1"/>
    </source>
</evidence>
<evidence type="ECO:0000256" key="1">
    <source>
        <dbReference type="SAM" id="SignalP"/>
    </source>
</evidence>
<evidence type="ECO:0000313" key="3">
    <source>
        <dbReference type="Proteomes" id="UP001634154"/>
    </source>
</evidence>
<reference evidence="2 3" key="1">
    <citation type="submission" date="2024-12" db="EMBL/GenBank/DDBJ databases">
        <title>Draft genome sequence of Chryseobacterium kwangjuense AG447.</title>
        <authorList>
            <person name="Cheptsov V.S."/>
            <person name="Belov A."/>
            <person name="Zavarzina A.G."/>
        </authorList>
    </citation>
    <scope>NUCLEOTIDE SEQUENCE [LARGE SCALE GENOMIC DNA]</scope>
    <source>
        <strain evidence="2 3">AG447</strain>
    </source>
</reference>
<keyword evidence="3" id="KW-1185">Reference proteome</keyword>
<organism evidence="2 3">
    <name type="scientific">Chryseobacterium kwangjuense</name>
    <dbReference type="NCBI Taxonomy" id="267125"/>
    <lineage>
        <taxon>Bacteria</taxon>
        <taxon>Pseudomonadati</taxon>
        <taxon>Bacteroidota</taxon>
        <taxon>Flavobacteriia</taxon>
        <taxon>Flavobacteriales</taxon>
        <taxon>Weeksellaceae</taxon>
        <taxon>Chryseobacterium group</taxon>
        <taxon>Chryseobacterium</taxon>
    </lineage>
</organism>
<accession>A0ABW9KAB3</accession>
<protein>
    <submittedName>
        <fullName evidence="2">Uncharacterized protein</fullName>
    </submittedName>
</protein>
<gene>
    <name evidence="2" type="ORF">ACKW6Q_22375</name>
</gene>
<sequence length="158" mass="17292">MKIGKPNVMTHLLMLLIVVAMISFALSACAKDKDESRNIKNSVITFSVSNTFSKAAGDHFIFGAEGSRDDTTIVDWKLNGRKIAGDVSIDDHYVDGGKSNITVKSVSPFFRGSVGFTFSNIGRAPYTVTYTIKTNDIIIDQKTITISSGETYFKSYSL</sequence>
<name>A0ABW9KAB3_9FLAO</name>
<feature type="chain" id="PRO_5046599554" evidence="1">
    <location>
        <begin position="31"/>
        <end position="158"/>
    </location>
</feature>
<feature type="signal peptide" evidence="1">
    <location>
        <begin position="1"/>
        <end position="30"/>
    </location>
</feature>
<dbReference type="EMBL" id="JBJXVJ010000005">
    <property type="protein sequence ID" value="MFN1219726.1"/>
    <property type="molecule type" value="Genomic_DNA"/>
</dbReference>
<proteinExistence type="predicted"/>
<dbReference type="RefSeq" id="WP_409358310.1">
    <property type="nucleotide sequence ID" value="NZ_JBJXVJ010000005.1"/>
</dbReference>